<gene>
    <name evidence="1" type="ORF">F9817_08270</name>
</gene>
<accession>A0A7X4RUE3</accession>
<dbReference type="Proteomes" id="UP000462621">
    <property type="component" value="Unassembled WGS sequence"/>
</dbReference>
<proteinExistence type="predicted"/>
<dbReference type="EMBL" id="WEKT01000011">
    <property type="protein sequence ID" value="MZI93190.1"/>
    <property type="molecule type" value="Genomic_DNA"/>
</dbReference>
<evidence type="ECO:0000313" key="2">
    <source>
        <dbReference type="Proteomes" id="UP000462621"/>
    </source>
</evidence>
<name>A0A7X4RUE3_9VIBR</name>
<dbReference type="InterPro" id="IPR045865">
    <property type="entry name" value="ACT-like_dom_sf"/>
</dbReference>
<dbReference type="AlphaFoldDB" id="A0A7X4RUE3"/>
<evidence type="ECO:0000313" key="1">
    <source>
        <dbReference type="EMBL" id="MZI93190.1"/>
    </source>
</evidence>
<organism evidence="1 2">
    <name type="scientific">Vibrio eleionomae</name>
    <dbReference type="NCBI Taxonomy" id="2653505"/>
    <lineage>
        <taxon>Bacteria</taxon>
        <taxon>Pseudomonadati</taxon>
        <taxon>Pseudomonadota</taxon>
        <taxon>Gammaproteobacteria</taxon>
        <taxon>Vibrionales</taxon>
        <taxon>Vibrionaceae</taxon>
        <taxon>Vibrio</taxon>
    </lineage>
</organism>
<dbReference type="SUPFAM" id="SSF55021">
    <property type="entry name" value="ACT-like"/>
    <property type="match status" value="1"/>
</dbReference>
<dbReference type="Gene3D" id="3.30.2130.10">
    <property type="entry name" value="VC0802-like"/>
    <property type="match status" value="1"/>
</dbReference>
<keyword evidence="2" id="KW-1185">Reference proteome</keyword>
<reference evidence="1 2" key="1">
    <citation type="submission" date="2019-10" db="EMBL/GenBank/DDBJ databases">
        <title>Vibrio sp. nov. isolated from a shrimp pond.</title>
        <authorList>
            <person name="Gomez-Gil B."/>
            <person name="Enciso-Ibarra J."/>
            <person name="Enciso-Ibarra K."/>
            <person name="Bolan-Mejia C."/>
        </authorList>
    </citation>
    <scope>NUCLEOTIDE SEQUENCE [LARGE SCALE GENOMIC DNA]</scope>
    <source>
        <strain evidence="1 2">CAIM 722</strain>
    </source>
</reference>
<comment type="caution">
    <text evidence="1">The sequence shown here is derived from an EMBL/GenBank/DDBJ whole genome shotgun (WGS) entry which is preliminary data.</text>
</comment>
<sequence>MKDLCIVQDSDPTILIEVGEALGNSGVNIEGLSLSTLGNKSVVHFLVNDEQAAIKALEPTALDIESVSDVSFCSKTKSK</sequence>
<evidence type="ECO:0008006" key="3">
    <source>
        <dbReference type="Google" id="ProtNLM"/>
    </source>
</evidence>
<dbReference type="RefSeq" id="WP_161154494.1">
    <property type="nucleotide sequence ID" value="NZ_WEKT01000011.1"/>
</dbReference>
<protein>
    <recommendedName>
        <fullName evidence="3">ACT domain-containing protein</fullName>
    </recommendedName>
</protein>